<keyword evidence="2" id="KW-1185">Reference proteome</keyword>
<evidence type="ECO:0000313" key="1">
    <source>
        <dbReference type="EMBL" id="MBB6038205.1"/>
    </source>
</evidence>
<evidence type="ECO:0000313" key="2">
    <source>
        <dbReference type="Proteomes" id="UP000548476"/>
    </source>
</evidence>
<dbReference type="SUPFAM" id="SSF53756">
    <property type="entry name" value="UDP-Glycosyltransferase/glycogen phosphorylase"/>
    <property type="match status" value="1"/>
</dbReference>
<dbReference type="RefSeq" id="WP_184790994.1">
    <property type="nucleotide sequence ID" value="NZ_BONT01000047.1"/>
</dbReference>
<dbReference type="GO" id="GO:0016740">
    <property type="term" value="F:transferase activity"/>
    <property type="evidence" value="ECO:0007669"/>
    <property type="project" value="UniProtKB-KW"/>
</dbReference>
<sequence>MSRGTVLFAWRRTPPPFFIGGAEVSQRLLAEELTAAGWTVIYLGAHHSPWNTNELPGMLQHLRASSDPLALSPRTQTLRYTWNGIHCHAVPQDAIEQTLKILLQQHCPDLVVCSQEGAADLARRAGEMAPVAGWVHAVSKTSTAVLDGNPRHVLATSAFTASRLPSPSTRPVLFYPPFRLPSPGGPLDVWNGDLLMVNPVPAKGADLVRKLIEKLPDRHFTLVEGWWDTSDDFNAYPNVTYLPQTEDLDPIYVGHRLLLVPSICEDAFPRVITEAALQRLPALGSRIGGIPESIRDDDRTLPPNDLAAWTDAITVAGRGSAHELGSAAYARALRLSRPCIPELIAEGVLPG</sequence>
<dbReference type="EMBL" id="JACHGT010000015">
    <property type="protein sequence ID" value="MBB6038205.1"/>
    <property type="molecule type" value="Genomic_DNA"/>
</dbReference>
<protein>
    <submittedName>
        <fullName evidence="1">Glycosyltransferase involved in cell wall biosynthesis</fullName>
    </submittedName>
</protein>
<comment type="caution">
    <text evidence="1">The sequence shown here is derived from an EMBL/GenBank/DDBJ whole genome shotgun (WGS) entry which is preliminary data.</text>
</comment>
<accession>A0A841FQ03</accession>
<proteinExistence type="predicted"/>
<keyword evidence="1" id="KW-0808">Transferase</keyword>
<dbReference type="Pfam" id="PF13692">
    <property type="entry name" value="Glyco_trans_1_4"/>
    <property type="match status" value="1"/>
</dbReference>
<dbReference type="AlphaFoldDB" id="A0A841FQ03"/>
<gene>
    <name evidence="1" type="ORF">HNR73_006085</name>
</gene>
<dbReference type="Proteomes" id="UP000548476">
    <property type="component" value="Unassembled WGS sequence"/>
</dbReference>
<reference evidence="1 2" key="1">
    <citation type="submission" date="2020-08" db="EMBL/GenBank/DDBJ databases">
        <title>Genomic Encyclopedia of Type Strains, Phase IV (KMG-IV): sequencing the most valuable type-strain genomes for metagenomic binning, comparative biology and taxonomic classification.</title>
        <authorList>
            <person name="Goeker M."/>
        </authorList>
    </citation>
    <scope>NUCLEOTIDE SEQUENCE [LARGE SCALE GENOMIC DNA]</scope>
    <source>
        <strain evidence="1 2">YIM 65646</strain>
    </source>
</reference>
<dbReference type="Gene3D" id="3.40.50.2000">
    <property type="entry name" value="Glycogen Phosphorylase B"/>
    <property type="match status" value="1"/>
</dbReference>
<organism evidence="1 2">
    <name type="scientific">Phytomonospora endophytica</name>
    <dbReference type="NCBI Taxonomy" id="714109"/>
    <lineage>
        <taxon>Bacteria</taxon>
        <taxon>Bacillati</taxon>
        <taxon>Actinomycetota</taxon>
        <taxon>Actinomycetes</taxon>
        <taxon>Micromonosporales</taxon>
        <taxon>Micromonosporaceae</taxon>
        <taxon>Phytomonospora</taxon>
    </lineage>
</organism>
<name>A0A841FQ03_9ACTN</name>